<dbReference type="Gene3D" id="1.10.10.10">
    <property type="entry name" value="Winged helix-like DNA-binding domain superfamily/Winged helix DNA-binding domain"/>
    <property type="match status" value="1"/>
</dbReference>
<evidence type="ECO:0000256" key="7">
    <source>
        <dbReference type="ARBA" id="ARBA00023204"/>
    </source>
</evidence>
<dbReference type="SUPFAM" id="SSF53155">
    <property type="entry name" value="Methylated DNA-protein cysteine methyltransferase domain"/>
    <property type="match status" value="1"/>
</dbReference>
<keyword evidence="5 10" id="KW-0808">Transferase</keyword>
<evidence type="ECO:0000256" key="4">
    <source>
        <dbReference type="ARBA" id="ARBA00022603"/>
    </source>
</evidence>
<protein>
    <recommendedName>
        <fullName evidence="3">methylated-DNA--[protein]-cysteine S-methyltransferase</fullName>
        <ecNumber evidence="3">2.1.1.63</ecNumber>
    </recommendedName>
</protein>
<evidence type="ECO:0000256" key="2">
    <source>
        <dbReference type="ARBA" id="ARBA00008711"/>
    </source>
</evidence>
<dbReference type="Pfam" id="PF01035">
    <property type="entry name" value="DNA_binding_1"/>
    <property type="match status" value="1"/>
</dbReference>
<dbReference type="EMBL" id="JAAIJQ010000062">
    <property type="protein sequence ID" value="NEV63789.1"/>
    <property type="molecule type" value="Genomic_DNA"/>
</dbReference>
<dbReference type="EC" id="2.1.1.63" evidence="3"/>
<organism evidence="10 11">
    <name type="scientific">Thiorhodococcus minor</name>
    <dbReference type="NCBI Taxonomy" id="57489"/>
    <lineage>
        <taxon>Bacteria</taxon>
        <taxon>Pseudomonadati</taxon>
        <taxon>Pseudomonadota</taxon>
        <taxon>Gammaproteobacteria</taxon>
        <taxon>Chromatiales</taxon>
        <taxon>Chromatiaceae</taxon>
        <taxon>Thiorhodococcus</taxon>
    </lineage>
</organism>
<dbReference type="InterPro" id="IPR001497">
    <property type="entry name" value="MethylDNA_cys_MeTrfase_AS"/>
</dbReference>
<dbReference type="GO" id="GO:0006281">
    <property type="term" value="P:DNA repair"/>
    <property type="evidence" value="ECO:0007669"/>
    <property type="project" value="UniProtKB-KW"/>
</dbReference>
<evidence type="ECO:0000313" key="11">
    <source>
        <dbReference type="Proteomes" id="UP000483379"/>
    </source>
</evidence>
<evidence type="ECO:0000259" key="9">
    <source>
        <dbReference type="Pfam" id="PF01035"/>
    </source>
</evidence>
<dbReference type="InterPro" id="IPR036388">
    <property type="entry name" value="WH-like_DNA-bd_sf"/>
</dbReference>
<dbReference type="Proteomes" id="UP000483379">
    <property type="component" value="Unassembled WGS sequence"/>
</dbReference>
<evidence type="ECO:0000256" key="3">
    <source>
        <dbReference type="ARBA" id="ARBA00011918"/>
    </source>
</evidence>
<accession>A0A6M0K342</accession>
<dbReference type="SUPFAM" id="SSF46767">
    <property type="entry name" value="Methylated DNA-protein cysteine methyltransferase, C-terminal domain"/>
    <property type="match status" value="1"/>
</dbReference>
<dbReference type="InterPro" id="IPR036217">
    <property type="entry name" value="MethylDNA_cys_MeTrfase_DNAb"/>
</dbReference>
<evidence type="ECO:0000256" key="5">
    <source>
        <dbReference type="ARBA" id="ARBA00022679"/>
    </source>
</evidence>
<feature type="domain" description="Methylated-DNA-[protein]-cysteine S-methyltransferase DNA binding" evidence="9">
    <location>
        <begin position="96"/>
        <end position="174"/>
    </location>
</feature>
<dbReference type="FunFam" id="1.10.10.10:FF:000214">
    <property type="entry name" value="Methylated-DNA--protein-cysteine methyltransferase"/>
    <property type="match status" value="1"/>
</dbReference>
<dbReference type="RefSeq" id="WP_164454250.1">
    <property type="nucleotide sequence ID" value="NZ_JAAIJQ010000062.1"/>
</dbReference>
<keyword evidence="7" id="KW-0234">DNA repair</keyword>
<dbReference type="InterPro" id="IPR014048">
    <property type="entry name" value="MethylDNA_cys_MeTrfase_DNA-bd"/>
</dbReference>
<sequence length="185" mass="20187">MSAQDDRPASGTSKIQFGIGDCPLGQVLVATRPPGICAIFLGDDQSRLRLELRRTFPGIRLIPAHERCAEHLQQTRALIERPGTRLEQPLDIQGTPFQRRVWAALQQIPPGETLSYAQVAERIGAPRSARAVAQACASNLLAIAVPCHRVVRADGRHSGYRWGVERKRALLARELGIATLSVSAS</sequence>
<reference evidence="10 11" key="1">
    <citation type="submission" date="2020-02" db="EMBL/GenBank/DDBJ databases">
        <title>Genome sequences of Thiorhodococcus mannitoliphagus and Thiorhodococcus minor, purple sulfur photosynthetic bacteria in the gammaproteobacterial family, Chromatiaceae.</title>
        <authorList>
            <person name="Aviles F.A."/>
            <person name="Meyer T.E."/>
            <person name="Kyndt J.A."/>
        </authorList>
    </citation>
    <scope>NUCLEOTIDE SEQUENCE [LARGE SCALE GENOMIC DNA]</scope>
    <source>
        <strain evidence="10 11">DSM 11518</strain>
    </source>
</reference>
<dbReference type="PANTHER" id="PTHR10815:SF14">
    <property type="entry name" value="BIFUNCTIONAL TRANSCRIPTIONAL ACTIVATOR_DNA REPAIR ENZYME ADA"/>
    <property type="match status" value="1"/>
</dbReference>
<dbReference type="InterPro" id="IPR036631">
    <property type="entry name" value="MGMT_N_sf"/>
</dbReference>
<evidence type="ECO:0000256" key="6">
    <source>
        <dbReference type="ARBA" id="ARBA00022763"/>
    </source>
</evidence>
<keyword evidence="11" id="KW-1185">Reference proteome</keyword>
<dbReference type="AlphaFoldDB" id="A0A6M0K342"/>
<dbReference type="NCBIfam" id="TIGR00589">
    <property type="entry name" value="ogt"/>
    <property type="match status" value="1"/>
</dbReference>
<keyword evidence="6" id="KW-0227">DNA damage</keyword>
<dbReference type="GO" id="GO:0032259">
    <property type="term" value="P:methylation"/>
    <property type="evidence" value="ECO:0007669"/>
    <property type="project" value="UniProtKB-KW"/>
</dbReference>
<dbReference type="GO" id="GO:0003908">
    <property type="term" value="F:methylated-DNA-[protein]-cysteine S-methyltransferase activity"/>
    <property type="evidence" value="ECO:0007669"/>
    <property type="project" value="UniProtKB-EC"/>
</dbReference>
<comment type="similarity">
    <text evidence="2">Belongs to the MGMT family.</text>
</comment>
<proteinExistence type="inferred from homology"/>
<comment type="catalytic activity">
    <reaction evidence="1">
        <text>a 4-O-methyl-thymidine in DNA + L-cysteinyl-[protein] = a thymidine in DNA + S-methyl-L-cysteinyl-[protein]</text>
        <dbReference type="Rhea" id="RHEA:53428"/>
        <dbReference type="Rhea" id="RHEA-COMP:10131"/>
        <dbReference type="Rhea" id="RHEA-COMP:10132"/>
        <dbReference type="Rhea" id="RHEA-COMP:13555"/>
        <dbReference type="Rhea" id="RHEA-COMP:13556"/>
        <dbReference type="ChEBI" id="CHEBI:29950"/>
        <dbReference type="ChEBI" id="CHEBI:82612"/>
        <dbReference type="ChEBI" id="CHEBI:137386"/>
        <dbReference type="ChEBI" id="CHEBI:137387"/>
        <dbReference type="EC" id="2.1.1.63"/>
    </reaction>
</comment>
<evidence type="ECO:0000256" key="8">
    <source>
        <dbReference type="ARBA" id="ARBA00049348"/>
    </source>
</evidence>
<gene>
    <name evidence="10" type="ORF">G3446_18155</name>
</gene>
<comment type="catalytic activity">
    <reaction evidence="8">
        <text>a 6-O-methyl-2'-deoxyguanosine in DNA + L-cysteinyl-[protein] = S-methyl-L-cysteinyl-[protein] + a 2'-deoxyguanosine in DNA</text>
        <dbReference type="Rhea" id="RHEA:24000"/>
        <dbReference type="Rhea" id="RHEA-COMP:10131"/>
        <dbReference type="Rhea" id="RHEA-COMP:10132"/>
        <dbReference type="Rhea" id="RHEA-COMP:11367"/>
        <dbReference type="Rhea" id="RHEA-COMP:11368"/>
        <dbReference type="ChEBI" id="CHEBI:29950"/>
        <dbReference type="ChEBI" id="CHEBI:82612"/>
        <dbReference type="ChEBI" id="CHEBI:85445"/>
        <dbReference type="ChEBI" id="CHEBI:85448"/>
        <dbReference type="EC" id="2.1.1.63"/>
    </reaction>
</comment>
<evidence type="ECO:0000256" key="1">
    <source>
        <dbReference type="ARBA" id="ARBA00001286"/>
    </source>
</evidence>
<comment type="caution">
    <text evidence="10">The sequence shown here is derived from an EMBL/GenBank/DDBJ whole genome shotgun (WGS) entry which is preliminary data.</text>
</comment>
<keyword evidence="4 10" id="KW-0489">Methyltransferase</keyword>
<dbReference type="PANTHER" id="PTHR10815">
    <property type="entry name" value="METHYLATED-DNA--PROTEIN-CYSTEINE METHYLTRANSFERASE"/>
    <property type="match status" value="1"/>
</dbReference>
<name>A0A6M0K342_9GAMM</name>
<dbReference type="PROSITE" id="PS00374">
    <property type="entry name" value="MGMT"/>
    <property type="match status" value="1"/>
</dbReference>
<dbReference type="Gene3D" id="3.30.160.70">
    <property type="entry name" value="Methylated DNA-protein cysteine methyltransferase domain"/>
    <property type="match status" value="1"/>
</dbReference>
<dbReference type="CDD" id="cd06445">
    <property type="entry name" value="ATase"/>
    <property type="match status" value="1"/>
</dbReference>
<evidence type="ECO:0000313" key="10">
    <source>
        <dbReference type="EMBL" id="NEV63789.1"/>
    </source>
</evidence>